<dbReference type="InterPro" id="IPR013149">
    <property type="entry name" value="ADH-like_C"/>
</dbReference>
<evidence type="ECO:0000259" key="3">
    <source>
        <dbReference type="Pfam" id="PF00107"/>
    </source>
</evidence>
<name>A0A4Y8KUX2_9MICO</name>
<dbReference type="InterPro" id="IPR013154">
    <property type="entry name" value="ADH-like_N"/>
</dbReference>
<dbReference type="OrthoDB" id="9797931at2"/>
<keyword evidence="2" id="KW-0560">Oxidoreductase</keyword>
<dbReference type="Gene3D" id="3.90.180.10">
    <property type="entry name" value="Medium-chain alcohol dehydrogenases, catalytic domain"/>
    <property type="match status" value="1"/>
</dbReference>
<evidence type="ECO:0000313" key="6">
    <source>
        <dbReference type="Proteomes" id="UP000298218"/>
    </source>
</evidence>
<keyword evidence="6" id="KW-1185">Reference proteome</keyword>
<gene>
    <name evidence="5" type="ORF">E3T53_01140</name>
</gene>
<dbReference type="EMBL" id="SOHQ01000007">
    <property type="protein sequence ID" value="TFD81892.1"/>
    <property type="molecule type" value="Genomic_DNA"/>
</dbReference>
<protein>
    <submittedName>
        <fullName evidence="5">Zinc-binding alcohol dehydrogenase</fullName>
    </submittedName>
</protein>
<organism evidence="5 6">
    <name type="scientific">Cryobacterium psychrophilum</name>
    <dbReference type="NCBI Taxonomy" id="41988"/>
    <lineage>
        <taxon>Bacteria</taxon>
        <taxon>Bacillati</taxon>
        <taxon>Actinomycetota</taxon>
        <taxon>Actinomycetes</taxon>
        <taxon>Micrococcales</taxon>
        <taxon>Microbacteriaceae</taxon>
        <taxon>Cryobacterium</taxon>
    </lineage>
</organism>
<comment type="caution">
    <text evidence="5">The sequence shown here is derived from an EMBL/GenBank/DDBJ whole genome shotgun (WGS) entry which is preliminary data.</text>
</comment>
<evidence type="ECO:0000256" key="2">
    <source>
        <dbReference type="ARBA" id="ARBA00023002"/>
    </source>
</evidence>
<evidence type="ECO:0000259" key="4">
    <source>
        <dbReference type="Pfam" id="PF08240"/>
    </source>
</evidence>
<proteinExistence type="predicted"/>
<dbReference type="PANTHER" id="PTHR43401">
    <property type="entry name" value="L-THREONINE 3-DEHYDROGENASE"/>
    <property type="match status" value="1"/>
</dbReference>
<dbReference type="Pfam" id="PF00107">
    <property type="entry name" value="ADH_zinc_N"/>
    <property type="match status" value="1"/>
</dbReference>
<dbReference type="InterPro" id="IPR036291">
    <property type="entry name" value="NAD(P)-bd_dom_sf"/>
</dbReference>
<dbReference type="InterPro" id="IPR011032">
    <property type="entry name" value="GroES-like_sf"/>
</dbReference>
<dbReference type="InterPro" id="IPR050129">
    <property type="entry name" value="Zn_alcohol_dh"/>
</dbReference>
<dbReference type="PANTHER" id="PTHR43401:SF2">
    <property type="entry name" value="L-THREONINE 3-DEHYDROGENASE"/>
    <property type="match status" value="1"/>
</dbReference>
<sequence length="341" mass="35841">MRAAVYHGPRDIRIEDVPAPMPGPDDVLVRVLRSGLCGTDVTEWVSGPLMIPLYSAHAHSGHSGPMIQGHEILGEVMSAPADSSLSNGQIVASGAQVFCGECERCREGRVNICERLYTLGLNTNGGHAEYVIAPVRSWVPVPSNLSLDHAGLVQPLAVGLHAARRSGAGGGDFVLISGAGAIGSFVLAALRHLEPALEITLTDVDALKLERAQRLGADHVMLAGAVHDREFDVTIEASGAPGTLARCIELTRVGGRVLAVGMPARPLELDIHHLVLREITLDTTVALITQEDMVPALEILSTTGLGTELLDSVQPLSQIAAVLDAIASGRVQGKVLLDPRG</sequence>
<dbReference type="Proteomes" id="UP000298218">
    <property type="component" value="Unassembled WGS sequence"/>
</dbReference>
<comment type="cofactor">
    <cofactor evidence="1">
        <name>Zn(2+)</name>
        <dbReference type="ChEBI" id="CHEBI:29105"/>
    </cofactor>
</comment>
<evidence type="ECO:0000256" key="1">
    <source>
        <dbReference type="ARBA" id="ARBA00001947"/>
    </source>
</evidence>
<dbReference type="AlphaFoldDB" id="A0A4Y8KUX2"/>
<feature type="domain" description="Alcohol dehydrogenase-like N-terminal" evidence="4">
    <location>
        <begin position="23"/>
        <end position="142"/>
    </location>
</feature>
<feature type="domain" description="Alcohol dehydrogenase-like C-terminal" evidence="3">
    <location>
        <begin position="181"/>
        <end position="300"/>
    </location>
</feature>
<evidence type="ECO:0000313" key="5">
    <source>
        <dbReference type="EMBL" id="TFD81892.1"/>
    </source>
</evidence>
<dbReference type="Gene3D" id="3.40.50.720">
    <property type="entry name" value="NAD(P)-binding Rossmann-like Domain"/>
    <property type="match status" value="1"/>
</dbReference>
<accession>A0A4Y8KUX2</accession>
<dbReference type="GO" id="GO:0016491">
    <property type="term" value="F:oxidoreductase activity"/>
    <property type="evidence" value="ECO:0007669"/>
    <property type="project" value="UniProtKB-KW"/>
</dbReference>
<reference evidence="5 6" key="1">
    <citation type="submission" date="2019-03" db="EMBL/GenBank/DDBJ databases">
        <title>Genomics of glacier-inhabiting Cryobacterium strains.</title>
        <authorList>
            <person name="Liu Q."/>
            <person name="Xin Y.-H."/>
        </authorList>
    </citation>
    <scope>NUCLEOTIDE SEQUENCE [LARGE SCALE GENOMIC DNA]</scope>
    <source>
        <strain evidence="5 6">CGMCC 1.4292</strain>
    </source>
</reference>
<dbReference type="SUPFAM" id="SSF50129">
    <property type="entry name" value="GroES-like"/>
    <property type="match status" value="1"/>
</dbReference>
<dbReference type="SUPFAM" id="SSF51735">
    <property type="entry name" value="NAD(P)-binding Rossmann-fold domains"/>
    <property type="match status" value="1"/>
</dbReference>
<dbReference type="Pfam" id="PF08240">
    <property type="entry name" value="ADH_N"/>
    <property type="match status" value="1"/>
</dbReference>